<name>A0A3L6TB37_PANMI</name>
<organism evidence="2 3">
    <name type="scientific">Panicum miliaceum</name>
    <name type="common">Proso millet</name>
    <name type="synonym">Broomcorn millet</name>
    <dbReference type="NCBI Taxonomy" id="4540"/>
    <lineage>
        <taxon>Eukaryota</taxon>
        <taxon>Viridiplantae</taxon>
        <taxon>Streptophyta</taxon>
        <taxon>Embryophyta</taxon>
        <taxon>Tracheophyta</taxon>
        <taxon>Spermatophyta</taxon>
        <taxon>Magnoliopsida</taxon>
        <taxon>Liliopsida</taxon>
        <taxon>Poales</taxon>
        <taxon>Poaceae</taxon>
        <taxon>PACMAD clade</taxon>
        <taxon>Panicoideae</taxon>
        <taxon>Panicodae</taxon>
        <taxon>Paniceae</taxon>
        <taxon>Panicinae</taxon>
        <taxon>Panicum</taxon>
        <taxon>Panicum sect. Panicum</taxon>
    </lineage>
</organism>
<dbReference type="PANTHER" id="PTHR33087:SF38">
    <property type="entry name" value="OS10G0201600 PROTEIN"/>
    <property type="match status" value="1"/>
</dbReference>
<reference evidence="3" key="1">
    <citation type="journal article" date="2019" name="Nat. Commun.">
        <title>The genome of broomcorn millet.</title>
        <authorList>
            <person name="Zou C."/>
            <person name="Miki D."/>
            <person name="Li D."/>
            <person name="Tang Q."/>
            <person name="Xiao L."/>
            <person name="Rajput S."/>
            <person name="Deng P."/>
            <person name="Jia W."/>
            <person name="Huang R."/>
            <person name="Zhang M."/>
            <person name="Sun Y."/>
            <person name="Hu J."/>
            <person name="Fu X."/>
            <person name="Schnable P.S."/>
            <person name="Li F."/>
            <person name="Zhang H."/>
            <person name="Feng B."/>
            <person name="Zhu X."/>
            <person name="Liu R."/>
            <person name="Schnable J.C."/>
            <person name="Zhu J.-K."/>
            <person name="Zhang H."/>
        </authorList>
    </citation>
    <scope>NUCLEOTIDE SEQUENCE [LARGE SCALE GENOMIC DNA]</scope>
</reference>
<keyword evidence="3" id="KW-1185">Reference proteome</keyword>
<dbReference type="STRING" id="4540.A0A3L6TB37"/>
<evidence type="ECO:0000256" key="1">
    <source>
        <dbReference type="SAM" id="MobiDB-lite"/>
    </source>
</evidence>
<gene>
    <name evidence="2" type="ORF">C2845_PM03G29060</name>
</gene>
<evidence type="ECO:0000313" key="2">
    <source>
        <dbReference type="EMBL" id="RLN35525.1"/>
    </source>
</evidence>
<accession>A0A3L6TB37</accession>
<protein>
    <submittedName>
        <fullName evidence="2">Uncharacterized protein</fullName>
    </submittedName>
</protein>
<dbReference type="InterPro" id="IPR053253">
    <property type="entry name" value="Sex_diff_modulator"/>
</dbReference>
<feature type="compositionally biased region" description="Gly residues" evidence="1">
    <location>
        <begin position="393"/>
        <end position="404"/>
    </location>
</feature>
<dbReference type="Proteomes" id="UP000275267">
    <property type="component" value="Unassembled WGS sequence"/>
</dbReference>
<dbReference type="PANTHER" id="PTHR33087">
    <property type="entry name" value="OS07G0539200 PROTEIN"/>
    <property type="match status" value="1"/>
</dbReference>
<sequence>MGAGWRSVNAGDAARVTRAPLQDRSRPISWADALTALQGTMSRRSAGILPAASNAARRATKPGFASAGVPSAAARAGSPPGSGRSLVAPAEMAATTALLRLLMAAPQGRMTPDLCAPSLPGVRRRSRRSVLPRHVAAPMAARGLNRPPPHHRDRGPLGTHLAVHVRRSASCNDPWRLTLLRPGSRLVLWSLWWAAWARLFLPFSSAADADRVLHAHYPDEAPFQLIWKRWRRQSTASLASFRFRVLIEFTGIPAHARNLGTARTVLDTSCSDLVEAPPELTDDHRKKFFICAWCFHPDLVPQQKLVFIPEPPEPYDESGLFLRPHEIIHSKHDGLWYNVKIRIVEVQDWNLPSGSSDDGTPPVNFDSEENEYPGFDQHCRSKPWPKKTHFDGDGAGPSHGPSLGPGWGAPFASCSAEPRPLKLPLRFGRLKLGVQPLKNSQSEAPQSVATVARVSPVELEVDPGQLRAPSVPLVCAGSDPMVADGLLRPKACTRPC</sequence>
<comment type="caution">
    <text evidence="2">The sequence shown here is derived from an EMBL/GenBank/DDBJ whole genome shotgun (WGS) entry which is preliminary data.</text>
</comment>
<dbReference type="OrthoDB" id="696508at2759"/>
<feature type="region of interest" description="Disordered" evidence="1">
    <location>
        <begin position="63"/>
        <end position="85"/>
    </location>
</feature>
<feature type="region of interest" description="Disordered" evidence="1">
    <location>
        <begin position="350"/>
        <end position="404"/>
    </location>
</feature>
<dbReference type="EMBL" id="PQIB02000002">
    <property type="protein sequence ID" value="RLN35525.1"/>
    <property type="molecule type" value="Genomic_DNA"/>
</dbReference>
<proteinExistence type="predicted"/>
<evidence type="ECO:0000313" key="3">
    <source>
        <dbReference type="Proteomes" id="UP000275267"/>
    </source>
</evidence>
<dbReference type="AlphaFoldDB" id="A0A3L6TB37"/>